<feature type="region of interest" description="Disordered" evidence="1">
    <location>
        <begin position="157"/>
        <end position="522"/>
    </location>
</feature>
<feature type="compositionally biased region" description="Polar residues" evidence="1">
    <location>
        <begin position="848"/>
        <end position="858"/>
    </location>
</feature>
<organism evidence="2 3">
    <name type="scientific">Actinomortierella ambigua</name>
    <dbReference type="NCBI Taxonomy" id="1343610"/>
    <lineage>
        <taxon>Eukaryota</taxon>
        <taxon>Fungi</taxon>
        <taxon>Fungi incertae sedis</taxon>
        <taxon>Mucoromycota</taxon>
        <taxon>Mortierellomycotina</taxon>
        <taxon>Mortierellomycetes</taxon>
        <taxon>Mortierellales</taxon>
        <taxon>Mortierellaceae</taxon>
        <taxon>Actinomortierella</taxon>
    </lineage>
</organism>
<feature type="compositionally biased region" description="Polar residues" evidence="1">
    <location>
        <begin position="460"/>
        <end position="474"/>
    </location>
</feature>
<feature type="compositionally biased region" description="Low complexity" evidence="1">
    <location>
        <begin position="642"/>
        <end position="658"/>
    </location>
</feature>
<feature type="region of interest" description="Disordered" evidence="1">
    <location>
        <begin position="88"/>
        <end position="135"/>
    </location>
</feature>
<feature type="region of interest" description="Disordered" evidence="1">
    <location>
        <begin position="712"/>
        <end position="808"/>
    </location>
</feature>
<feature type="compositionally biased region" description="Polar residues" evidence="1">
    <location>
        <begin position="375"/>
        <end position="396"/>
    </location>
</feature>
<accession>A0A9P6PSR3</accession>
<feature type="compositionally biased region" description="Low complexity" evidence="1">
    <location>
        <begin position="162"/>
        <end position="178"/>
    </location>
</feature>
<sequence length="894" mass="94328">MAKVNEVAASLSEPCHLLGSRTPLQLVAISNVKLNNEIFSNRSLSIHKRILVKNFLTLLYQLNPIEWIEESPVDEQDGWMEQTLSAAGLGDANSSDPYNSTSTHTGPMRNETARDSRSPNKVSQSSTPRPASAELPQSLHSYLAAVFDVNWSVDLPSHEDSWSTPSSSPAAAFASSSSGLNDQSLPRSLLSASSTDAQPDSGLKHVVPLARKSSLQYSSHSSQHQHQQQQQQQQQQQSQQGTPTQQPQQNRTAQARTKPTLVPGRRSSLMHAGSYTPAVPQKSPEAKAVDTASSHSNTQLLTVTTNPTHGGSSSTTSPTSPSKSPTGPTPVYTRRSSSLVGERTKVSPRMPSNDRTVEPTTDHISPASGLPRPLNASTTPTASTALNSTGSKTSLGAKTRRQVSAELDLKPGQQQPPSSSPQQHQTFTRGVPASNPHAPRQFTISSPPSSPSLEEDSSPIFSPTPTFLSASKKTSPALPSPSPSPPLLLPGNPNDSLQTPNEEASNSTHPTRPYAYSRSTSDDDIFQARPARLAEPQKTYLPSSKSSPSLATDSGLASEERALPPLPSHVQSSIRPSLVEYHQYHELQKQFLTEDRQAQQEAQGSLVSNLGLGKLLTRSNSKNISISAPFLLPEKDSGKPQVGPLLSSSPPSVSGTLGITTGKTRGRNAVSMLKGTLSSVKSGLVRSSSQILPSATTTVAAAAAVMNSTTTTHTNALLPPSNSRYGSHPPQILGGPSSGTVSSLSTASYSSTSSNSSSSSSSSSSASPTLGPSATMTTTTAYNSAPVPLQHSHQQHQQPTLSGRSARDAEKTYSMYSAMTTSSVYSGFPQPPAPTHYSPHGGTHTYAGMTSTPATVSLATGGHETSPSSSSSNSPRWNSMKSMFGLRVASQEAS</sequence>
<reference evidence="2" key="1">
    <citation type="journal article" date="2020" name="Fungal Divers.">
        <title>Resolving the Mortierellaceae phylogeny through synthesis of multi-gene phylogenetics and phylogenomics.</title>
        <authorList>
            <person name="Vandepol N."/>
            <person name="Liber J."/>
            <person name="Desiro A."/>
            <person name="Na H."/>
            <person name="Kennedy M."/>
            <person name="Barry K."/>
            <person name="Grigoriev I.V."/>
            <person name="Miller A.N."/>
            <person name="O'Donnell K."/>
            <person name="Stajich J.E."/>
            <person name="Bonito G."/>
        </authorList>
    </citation>
    <scope>NUCLEOTIDE SEQUENCE</scope>
    <source>
        <strain evidence="2">BC1065</strain>
    </source>
</reference>
<protein>
    <submittedName>
        <fullName evidence="2">Uncharacterized protein</fullName>
    </submittedName>
</protein>
<feature type="region of interest" description="Disordered" evidence="1">
    <location>
        <begin position="534"/>
        <end position="557"/>
    </location>
</feature>
<evidence type="ECO:0000313" key="2">
    <source>
        <dbReference type="EMBL" id="KAG0251281.1"/>
    </source>
</evidence>
<feature type="compositionally biased region" description="Polar residues" evidence="1">
    <location>
        <begin position="493"/>
        <end position="510"/>
    </location>
</feature>
<feature type="compositionally biased region" description="Low complexity" evidence="1">
    <location>
        <begin position="413"/>
        <end position="423"/>
    </location>
</feature>
<gene>
    <name evidence="2" type="ORF">DFQ27_008891</name>
</gene>
<dbReference type="EMBL" id="JAAAJB010000770">
    <property type="protein sequence ID" value="KAG0251281.1"/>
    <property type="molecule type" value="Genomic_DNA"/>
</dbReference>
<dbReference type="OrthoDB" id="2445569at2759"/>
<evidence type="ECO:0000256" key="1">
    <source>
        <dbReference type="SAM" id="MobiDB-lite"/>
    </source>
</evidence>
<proteinExistence type="predicted"/>
<evidence type="ECO:0000313" key="3">
    <source>
        <dbReference type="Proteomes" id="UP000807716"/>
    </source>
</evidence>
<feature type="compositionally biased region" description="Low complexity" evidence="1">
    <location>
        <begin position="304"/>
        <end position="330"/>
    </location>
</feature>
<feature type="compositionally biased region" description="Pro residues" evidence="1">
    <location>
        <begin position="478"/>
        <end position="488"/>
    </location>
</feature>
<feature type="compositionally biased region" description="Polar residues" evidence="1">
    <location>
        <begin position="119"/>
        <end position="129"/>
    </location>
</feature>
<dbReference type="AlphaFoldDB" id="A0A9P6PSR3"/>
<feature type="compositionally biased region" description="Low complexity" evidence="1">
    <location>
        <begin position="866"/>
        <end position="882"/>
    </location>
</feature>
<comment type="caution">
    <text evidence="2">The sequence shown here is derived from an EMBL/GenBank/DDBJ whole genome shotgun (WGS) entry which is preliminary data.</text>
</comment>
<feature type="compositionally biased region" description="Polar residues" evidence="1">
    <location>
        <begin position="179"/>
        <end position="198"/>
    </location>
</feature>
<name>A0A9P6PSR3_9FUNG</name>
<feature type="compositionally biased region" description="Polar residues" evidence="1">
    <location>
        <begin position="92"/>
        <end position="105"/>
    </location>
</feature>
<keyword evidence="3" id="KW-1185">Reference proteome</keyword>
<feature type="region of interest" description="Disordered" evidence="1">
    <location>
        <begin position="631"/>
        <end position="663"/>
    </location>
</feature>
<feature type="region of interest" description="Disordered" evidence="1">
    <location>
        <begin position="839"/>
        <end position="894"/>
    </location>
</feature>
<feature type="compositionally biased region" description="Polar residues" evidence="1">
    <location>
        <begin position="540"/>
        <end position="552"/>
    </location>
</feature>
<feature type="compositionally biased region" description="Polar residues" evidence="1">
    <location>
        <begin position="291"/>
        <end position="303"/>
    </location>
</feature>
<feature type="compositionally biased region" description="Low complexity" evidence="1">
    <location>
        <begin position="213"/>
        <end position="249"/>
    </location>
</feature>
<feature type="compositionally biased region" description="Low complexity" evidence="1">
    <location>
        <begin position="733"/>
        <end position="775"/>
    </location>
</feature>
<dbReference type="Proteomes" id="UP000807716">
    <property type="component" value="Unassembled WGS sequence"/>
</dbReference>